<feature type="region of interest" description="Disordered" evidence="5">
    <location>
        <begin position="536"/>
        <end position="557"/>
    </location>
</feature>
<evidence type="ECO:0000256" key="2">
    <source>
        <dbReference type="ARBA" id="ARBA00006660"/>
    </source>
</evidence>
<feature type="compositionally biased region" description="Polar residues" evidence="5">
    <location>
        <begin position="203"/>
        <end position="217"/>
    </location>
</feature>
<feature type="compositionally biased region" description="Basic and acidic residues" evidence="5">
    <location>
        <begin position="34"/>
        <end position="43"/>
    </location>
</feature>
<dbReference type="OMA" id="EYIPPGM"/>
<dbReference type="HOGENOM" id="CLU_026814_2_0_1"/>
<dbReference type="Proteomes" id="UP000008068">
    <property type="component" value="Unassembled WGS sequence"/>
</dbReference>
<evidence type="ECO:0000259" key="6">
    <source>
        <dbReference type="Pfam" id="PF07807"/>
    </source>
</evidence>
<evidence type="ECO:0000256" key="4">
    <source>
        <dbReference type="ARBA" id="ARBA00023242"/>
    </source>
</evidence>
<feature type="compositionally biased region" description="Basic and acidic residues" evidence="5">
    <location>
        <begin position="333"/>
        <end position="437"/>
    </location>
</feature>
<protein>
    <submittedName>
        <fullName evidence="8">Uncharacterized protein</fullName>
    </submittedName>
</protein>
<comment type="similarity">
    <text evidence="2">Belongs to the RED family.</text>
</comment>
<reference evidence="9" key="1">
    <citation type="submission" date="2011-07" db="EMBL/GenBank/DDBJ databases">
        <authorList>
            <consortium name="Caenorhabditis brenneri Sequencing and Analysis Consortium"/>
            <person name="Wilson R.K."/>
        </authorList>
    </citation>
    <scope>NUCLEOTIDE SEQUENCE [LARGE SCALE GENOMIC DNA]</scope>
    <source>
        <strain evidence="9">PB2801</strain>
    </source>
</reference>
<dbReference type="AlphaFoldDB" id="G0NQL4"/>
<dbReference type="GO" id="GO:0005634">
    <property type="term" value="C:nucleus"/>
    <property type="evidence" value="ECO:0007669"/>
    <property type="project" value="UniProtKB-SubCell"/>
</dbReference>
<feature type="compositionally biased region" description="Acidic residues" evidence="5">
    <location>
        <begin position="180"/>
        <end position="192"/>
    </location>
</feature>
<evidence type="ECO:0000259" key="7">
    <source>
        <dbReference type="Pfam" id="PF07808"/>
    </source>
</evidence>
<feature type="region of interest" description="Disordered" evidence="5">
    <location>
        <begin position="1"/>
        <end position="82"/>
    </location>
</feature>
<sequence>MSDVPANLRNEDFRKLLTSARSDRPAASTFARPSDPKSDEKPASFKHKHLKPAKFKKPTAPSHGKSKKEKTEADEDEAHLKNILKNYRDRAAERRKQGDVSTQNTLNYNLIDFFQEKEDTTKLTAAYRAVPGDARTAQDQADLRKQAILESKYLGGDLEHTHLVKGLDYSLLNKVRSEMTAEDEEDDEDMEALETKAAAKPSEASSLTQELAQSQSDNRMVRSLHRVLFKNEIPLRNDMFAKGRMAYVVELEEEDTDIPTTLLRSLHDLPRAESAQSIQANSLIISKLAHVLSHLRAEPKKKKKDEFRVPAAPSSSAPEAKGDDIYDDLDDYVPSRKSRDSRDHRDSRDYRDRDRDRDRDRRRDRSRSRSRERDRDRDHNRDRYFEKSASARREEEQRRREAQREKERAERERQREREKEKEKAKAAEREKKRKELEESSGYDECYPGGLVEMGGSWDSDEEADYSKMDAGPKKNQAVNRWDFDTEEEYATYMEGREALPKAAYQYGVKNGEGRKSKKQSAFSEAKRLDRELNEINKIMDKRKAGGDGGGDYKKPKY</sequence>
<dbReference type="InterPro" id="IPR039896">
    <property type="entry name" value="Red-like"/>
</dbReference>
<dbReference type="Pfam" id="PF07808">
    <property type="entry name" value="RED_N"/>
    <property type="match status" value="1"/>
</dbReference>
<evidence type="ECO:0000313" key="8">
    <source>
        <dbReference type="EMBL" id="EGT35793.1"/>
    </source>
</evidence>
<feature type="region of interest" description="Disordered" evidence="5">
    <location>
        <begin position="510"/>
        <end position="529"/>
    </location>
</feature>
<feature type="domain" description="RED-like N-terminal" evidence="7">
    <location>
        <begin position="65"/>
        <end position="304"/>
    </location>
</feature>
<dbReference type="InterPro" id="IPR012916">
    <property type="entry name" value="RED_N"/>
</dbReference>
<feature type="region of interest" description="Disordered" evidence="5">
    <location>
        <begin position="297"/>
        <end position="474"/>
    </location>
</feature>
<evidence type="ECO:0000256" key="1">
    <source>
        <dbReference type="ARBA" id="ARBA00004123"/>
    </source>
</evidence>
<dbReference type="OrthoDB" id="3366823at2759"/>
<feature type="region of interest" description="Disordered" evidence="5">
    <location>
        <begin position="179"/>
        <end position="217"/>
    </location>
</feature>
<gene>
    <name evidence="8" type="ORF">CAEBREN_03537</name>
</gene>
<organism evidence="9">
    <name type="scientific">Caenorhabditis brenneri</name>
    <name type="common">Nematode worm</name>
    <dbReference type="NCBI Taxonomy" id="135651"/>
    <lineage>
        <taxon>Eukaryota</taxon>
        <taxon>Metazoa</taxon>
        <taxon>Ecdysozoa</taxon>
        <taxon>Nematoda</taxon>
        <taxon>Chromadorea</taxon>
        <taxon>Rhabditida</taxon>
        <taxon>Rhabditina</taxon>
        <taxon>Rhabditomorpha</taxon>
        <taxon>Rhabditoidea</taxon>
        <taxon>Rhabditidae</taxon>
        <taxon>Peloderinae</taxon>
        <taxon>Caenorhabditis</taxon>
    </lineage>
</organism>
<keyword evidence="3" id="KW-0677">Repeat</keyword>
<keyword evidence="9" id="KW-1185">Reference proteome</keyword>
<dbReference type="InParanoid" id="G0NQL4"/>
<dbReference type="eggNOG" id="KOG2498">
    <property type="taxonomic scope" value="Eukaryota"/>
</dbReference>
<dbReference type="STRING" id="135651.G0NQL4"/>
<feature type="domain" description="Protein RED C-terminal" evidence="6">
    <location>
        <begin position="442"/>
        <end position="552"/>
    </location>
</feature>
<dbReference type="FunCoup" id="G0NQL4">
    <property type="interactions" value="3592"/>
</dbReference>
<feature type="compositionally biased region" description="Basic residues" evidence="5">
    <location>
        <begin position="44"/>
        <end position="57"/>
    </location>
</feature>
<dbReference type="InterPro" id="IPR012492">
    <property type="entry name" value="RED_C"/>
</dbReference>
<dbReference type="Pfam" id="PF07807">
    <property type="entry name" value="RED_C"/>
    <property type="match status" value="1"/>
</dbReference>
<dbReference type="PANTHER" id="PTHR12765">
    <property type="entry name" value="RED PROTEIN IK FACTOR CYTOKINE IK"/>
    <property type="match status" value="1"/>
</dbReference>
<name>G0NQL4_CAEBE</name>
<comment type="subcellular location">
    <subcellularLocation>
        <location evidence="1">Nucleus</location>
    </subcellularLocation>
</comment>
<keyword evidence="4" id="KW-0539">Nucleus</keyword>
<dbReference type="EMBL" id="GL379926">
    <property type="protein sequence ID" value="EGT35793.1"/>
    <property type="molecule type" value="Genomic_DNA"/>
</dbReference>
<proteinExistence type="inferred from homology"/>
<evidence type="ECO:0000256" key="3">
    <source>
        <dbReference type="ARBA" id="ARBA00022737"/>
    </source>
</evidence>
<accession>G0NQL4</accession>
<evidence type="ECO:0000256" key="5">
    <source>
        <dbReference type="SAM" id="MobiDB-lite"/>
    </source>
</evidence>
<evidence type="ECO:0000313" key="9">
    <source>
        <dbReference type="Proteomes" id="UP000008068"/>
    </source>
</evidence>